<feature type="domain" description="Rubredoxin-like" evidence="7">
    <location>
        <begin position="1"/>
        <end position="45"/>
    </location>
</feature>
<keyword evidence="4 6" id="KW-0249">Electron transport</keyword>
<keyword evidence="5 6" id="KW-0408">Iron</keyword>
<evidence type="ECO:0000313" key="8">
    <source>
        <dbReference type="EMBL" id="GFH63402.1"/>
    </source>
</evidence>
<dbReference type="InterPro" id="IPR018527">
    <property type="entry name" value="Rubredoxin_Fe_BS"/>
</dbReference>
<evidence type="ECO:0000256" key="1">
    <source>
        <dbReference type="ARBA" id="ARBA00002360"/>
    </source>
</evidence>
<comment type="caution">
    <text evidence="8">The sequence shown here is derived from an EMBL/GenBank/DDBJ whole genome shotgun (WGS) entry which is preliminary data.</text>
</comment>
<evidence type="ECO:0000313" key="9">
    <source>
        <dbReference type="Proteomes" id="UP000505077"/>
    </source>
</evidence>
<organism evidence="8 9">
    <name type="scientific">Candidatus Desulfovibrio kirbyi</name>
    <dbReference type="NCBI Taxonomy" id="2696086"/>
    <lineage>
        <taxon>Bacteria</taxon>
        <taxon>Pseudomonadati</taxon>
        <taxon>Thermodesulfobacteriota</taxon>
        <taxon>Desulfovibrionia</taxon>
        <taxon>Desulfovibrionales</taxon>
        <taxon>Desulfovibrionaceae</taxon>
        <taxon>Desulfovibrio</taxon>
    </lineage>
</organism>
<comment type="function">
    <text evidence="1">Rubredoxin is a small nonheme, iron protein lacking acid-labile sulfide. Its single Fe, chelated to 4 Cys, functions as an electron acceptor and may also stabilize the conformation of the molecule.</text>
</comment>
<evidence type="ECO:0000256" key="3">
    <source>
        <dbReference type="ARBA" id="ARBA00022723"/>
    </source>
</evidence>
<dbReference type="Pfam" id="PF00301">
    <property type="entry name" value="Rubredoxin"/>
    <property type="match status" value="1"/>
</dbReference>
<dbReference type="Gene3D" id="2.20.28.10">
    <property type="match status" value="1"/>
</dbReference>
<gene>
    <name evidence="8" type="primary">rdx</name>
    <name evidence="8" type="ORF">ZNDK_1173</name>
</gene>
<dbReference type="PRINTS" id="PR00163">
    <property type="entry name" value="RUBREDOXIN"/>
</dbReference>
<dbReference type="EMBL" id="BLLL01000014">
    <property type="protein sequence ID" value="GFH63402.1"/>
    <property type="molecule type" value="Genomic_DNA"/>
</dbReference>
<keyword evidence="3 6" id="KW-0479">Metal-binding</keyword>
<evidence type="ECO:0000259" key="7">
    <source>
        <dbReference type="PROSITE" id="PS50903"/>
    </source>
</evidence>
<evidence type="ECO:0000256" key="2">
    <source>
        <dbReference type="ARBA" id="ARBA00022448"/>
    </source>
</evidence>
<comment type="similarity">
    <text evidence="6">Belongs to the rubredoxin family.</text>
</comment>
<sequence length="45" mass="4975">MQSYVCDVCGYEYNPADNSNVPFDKLAEDWVCPVCGVGKDNFNPA</sequence>
<comment type="cofactor">
    <cofactor evidence="6">
        <name>Fe(3+)</name>
        <dbReference type="ChEBI" id="CHEBI:29034"/>
    </cofactor>
</comment>
<proteinExistence type="inferred from homology"/>
<dbReference type="SUPFAM" id="SSF57802">
    <property type="entry name" value="Rubredoxin-like"/>
    <property type="match status" value="1"/>
</dbReference>
<evidence type="ECO:0000256" key="6">
    <source>
        <dbReference type="RuleBase" id="RU003820"/>
    </source>
</evidence>
<dbReference type="Proteomes" id="UP000505077">
    <property type="component" value="Unassembled WGS sequence"/>
</dbReference>
<dbReference type="AlphaFoldDB" id="A0A6L2R7F0"/>
<protein>
    <recommendedName>
        <fullName evidence="6">Rubredoxin</fullName>
    </recommendedName>
</protein>
<reference evidence="8 9" key="1">
    <citation type="journal article" date="2020" name="ISME J.">
        <title>Parallel Reductive Genome Evolution in Desulfovibrio Ectosymbionts Independently Acquired by Trichonympha Protists in the Termite Gut.</title>
        <authorList>
            <person name="Takeuchi M."/>
            <person name="Kuwahara H."/>
            <person name="Murakami T."/>
            <person name="Takahashi K."/>
            <person name="Kajitani R."/>
            <person name="Toyoda A."/>
            <person name="Itoh T."/>
            <person name="Ohkuma M."/>
            <person name="Hongoh Y."/>
        </authorList>
    </citation>
    <scope>NUCLEOTIDE SEQUENCE [LARGE SCALE GENOMIC DNA]</scope>
    <source>
        <strain evidence="8">ZnDsv-02</strain>
    </source>
</reference>
<accession>A0A6L2R7F0</accession>
<dbReference type="GO" id="GO:0005506">
    <property type="term" value="F:iron ion binding"/>
    <property type="evidence" value="ECO:0007669"/>
    <property type="project" value="UniProtKB-UniRule"/>
</dbReference>
<name>A0A6L2R7F0_9BACT</name>
<dbReference type="PROSITE" id="PS00202">
    <property type="entry name" value="RUBREDOXIN"/>
    <property type="match status" value="1"/>
</dbReference>
<keyword evidence="2" id="KW-0813">Transport</keyword>
<evidence type="ECO:0000256" key="4">
    <source>
        <dbReference type="ARBA" id="ARBA00022982"/>
    </source>
</evidence>
<dbReference type="PROSITE" id="PS50903">
    <property type="entry name" value="RUBREDOXIN_LIKE"/>
    <property type="match status" value="1"/>
</dbReference>
<dbReference type="InterPro" id="IPR024935">
    <property type="entry name" value="Rubredoxin_dom"/>
</dbReference>
<evidence type="ECO:0000256" key="5">
    <source>
        <dbReference type="ARBA" id="ARBA00023004"/>
    </source>
</evidence>
<dbReference type="InterPro" id="IPR024934">
    <property type="entry name" value="Rubredoxin-like_dom"/>
</dbReference>